<sequence length="70" mass="8035">MKLTDWLCKYGNEGISDLSVIEWKWLYGLACLNNVGMDRCLVPGHLLYACSFSDIFLCLSTYYFNAMPVK</sequence>
<dbReference type="EMBL" id="CM041001">
    <property type="protein sequence ID" value="MCJ8748598.1"/>
    <property type="molecule type" value="Genomic_DNA"/>
</dbReference>
<organism evidence="1 2">
    <name type="scientific">Pangasius djambal</name>
    <dbReference type="NCBI Taxonomy" id="1691987"/>
    <lineage>
        <taxon>Eukaryota</taxon>
        <taxon>Metazoa</taxon>
        <taxon>Chordata</taxon>
        <taxon>Craniata</taxon>
        <taxon>Vertebrata</taxon>
        <taxon>Euteleostomi</taxon>
        <taxon>Actinopterygii</taxon>
        <taxon>Neopterygii</taxon>
        <taxon>Teleostei</taxon>
        <taxon>Ostariophysi</taxon>
        <taxon>Siluriformes</taxon>
        <taxon>Pangasiidae</taxon>
        <taxon>Pangasius</taxon>
    </lineage>
</organism>
<keyword evidence="2" id="KW-1185">Reference proteome</keyword>
<reference evidence="1" key="1">
    <citation type="submission" date="2020-02" db="EMBL/GenBank/DDBJ databases">
        <title>Genome sequencing of the panga catfish, Pangasius djambal.</title>
        <authorList>
            <person name="Wen M."/>
            <person name="Zahm M."/>
            <person name="Roques C."/>
            <person name="Cabau C."/>
            <person name="Klopp C."/>
            <person name="Donnadieu C."/>
            <person name="Jouanno E."/>
            <person name="Avarre J.-C."/>
            <person name="Campet M."/>
            <person name="Ha T."/>
            <person name="Dugue R."/>
            <person name="Lampietro C."/>
            <person name="Louis A."/>
            <person name="Herpin A."/>
            <person name="Echchiki A."/>
            <person name="Berthelot C."/>
            <person name="Parey E."/>
            <person name="Roest-Crollius H."/>
            <person name="Braasch I."/>
            <person name="Postlethwait J.H."/>
            <person name="Bobe J."/>
            <person name="Montfort J."/>
            <person name="Bouchez O."/>
            <person name="Begum T."/>
            <person name="Schartl M."/>
            <person name="Gustiano R."/>
            <person name="Guiguen Y."/>
        </authorList>
    </citation>
    <scope>NUCLEOTIDE SEQUENCE</scope>
    <source>
        <strain evidence="1">Pdj_M5554</strain>
    </source>
</reference>
<protein>
    <submittedName>
        <fullName evidence="1">Uncharacterized protein</fullName>
    </submittedName>
</protein>
<proteinExistence type="predicted"/>
<gene>
    <name evidence="1" type="ORF">PDJAM_G00166660</name>
</gene>
<accession>A0ACC5ZM57</accession>
<dbReference type="Proteomes" id="UP000830395">
    <property type="component" value="Chromosome 27"/>
</dbReference>
<comment type="caution">
    <text evidence="1">The sequence shown here is derived from an EMBL/GenBank/DDBJ whole genome shotgun (WGS) entry which is preliminary data.</text>
</comment>
<evidence type="ECO:0000313" key="2">
    <source>
        <dbReference type="Proteomes" id="UP000830395"/>
    </source>
</evidence>
<name>A0ACC5ZM57_9TELE</name>
<evidence type="ECO:0000313" key="1">
    <source>
        <dbReference type="EMBL" id="MCJ8748598.1"/>
    </source>
</evidence>